<evidence type="ECO:0000313" key="2">
    <source>
        <dbReference type="Proteomes" id="UP000828390"/>
    </source>
</evidence>
<dbReference type="EMBL" id="JAIWYP010000011">
    <property type="protein sequence ID" value="KAH3741530.1"/>
    <property type="molecule type" value="Genomic_DNA"/>
</dbReference>
<keyword evidence="2" id="KW-1185">Reference proteome</keyword>
<name>A0A9D4DAW5_DREPO</name>
<dbReference type="AlphaFoldDB" id="A0A9D4DAW5"/>
<dbReference type="Proteomes" id="UP000828390">
    <property type="component" value="Unassembled WGS sequence"/>
</dbReference>
<gene>
    <name evidence="1" type="ORF">DPMN_048255</name>
</gene>
<proteinExistence type="predicted"/>
<comment type="caution">
    <text evidence="1">The sequence shown here is derived from an EMBL/GenBank/DDBJ whole genome shotgun (WGS) entry which is preliminary data.</text>
</comment>
<evidence type="ECO:0000313" key="1">
    <source>
        <dbReference type="EMBL" id="KAH3741530.1"/>
    </source>
</evidence>
<reference evidence="1" key="2">
    <citation type="submission" date="2020-11" db="EMBL/GenBank/DDBJ databases">
        <authorList>
            <person name="McCartney M.A."/>
            <person name="Auch B."/>
            <person name="Kono T."/>
            <person name="Mallez S."/>
            <person name="Becker A."/>
            <person name="Gohl D.M."/>
            <person name="Silverstein K.A.T."/>
            <person name="Koren S."/>
            <person name="Bechman K.B."/>
            <person name="Herman A."/>
            <person name="Abrahante J.E."/>
            <person name="Garbe J."/>
        </authorList>
    </citation>
    <scope>NUCLEOTIDE SEQUENCE</scope>
    <source>
        <strain evidence="1">Duluth1</strain>
        <tissue evidence="1">Whole animal</tissue>
    </source>
</reference>
<organism evidence="1 2">
    <name type="scientific">Dreissena polymorpha</name>
    <name type="common">Zebra mussel</name>
    <name type="synonym">Mytilus polymorpha</name>
    <dbReference type="NCBI Taxonomy" id="45954"/>
    <lineage>
        <taxon>Eukaryota</taxon>
        <taxon>Metazoa</taxon>
        <taxon>Spiralia</taxon>
        <taxon>Lophotrochozoa</taxon>
        <taxon>Mollusca</taxon>
        <taxon>Bivalvia</taxon>
        <taxon>Autobranchia</taxon>
        <taxon>Heteroconchia</taxon>
        <taxon>Euheterodonta</taxon>
        <taxon>Imparidentia</taxon>
        <taxon>Neoheterodontei</taxon>
        <taxon>Myida</taxon>
        <taxon>Dreissenoidea</taxon>
        <taxon>Dreissenidae</taxon>
        <taxon>Dreissena</taxon>
    </lineage>
</organism>
<accession>A0A9D4DAW5</accession>
<sequence>MSMTNDRTTPTIDISAARHGWGASRLTVDTRCASRLSVVSRCETPLNRASPTISTKRGSKFFTEVHTDKRTSEAYKHFSEVASLGQHQLKLVGHSRHLQEKARARRRAQSRQGRMKSIVQATTAARRFKYSHLSVII</sequence>
<reference evidence="1" key="1">
    <citation type="journal article" date="2019" name="bioRxiv">
        <title>The Genome of the Zebra Mussel, Dreissena polymorpha: A Resource for Invasive Species Research.</title>
        <authorList>
            <person name="McCartney M.A."/>
            <person name="Auch B."/>
            <person name="Kono T."/>
            <person name="Mallez S."/>
            <person name="Zhang Y."/>
            <person name="Obille A."/>
            <person name="Becker A."/>
            <person name="Abrahante J.E."/>
            <person name="Garbe J."/>
            <person name="Badalamenti J.P."/>
            <person name="Herman A."/>
            <person name="Mangelson H."/>
            <person name="Liachko I."/>
            <person name="Sullivan S."/>
            <person name="Sone E.D."/>
            <person name="Koren S."/>
            <person name="Silverstein K.A.T."/>
            <person name="Beckman K.B."/>
            <person name="Gohl D.M."/>
        </authorList>
    </citation>
    <scope>NUCLEOTIDE SEQUENCE</scope>
    <source>
        <strain evidence="1">Duluth1</strain>
        <tissue evidence="1">Whole animal</tissue>
    </source>
</reference>
<protein>
    <submittedName>
        <fullName evidence="1">Uncharacterized protein</fullName>
    </submittedName>
</protein>